<accession>A0AAP0DXG6</accession>
<dbReference type="PANTHER" id="PTHR34538">
    <property type="entry name" value="EXPRESSED PROTEIN"/>
    <property type="match status" value="1"/>
</dbReference>
<comment type="caution">
    <text evidence="2">The sequence shown here is derived from an EMBL/GenBank/DDBJ whole genome shotgun (WGS) entry which is preliminary data.</text>
</comment>
<dbReference type="AlphaFoldDB" id="A0AAP0DXG6"/>
<dbReference type="EMBL" id="JBBNAG010000013">
    <property type="protein sequence ID" value="KAK9082870.1"/>
    <property type="molecule type" value="Genomic_DNA"/>
</dbReference>
<feature type="chain" id="PRO_5042866230" evidence="1">
    <location>
        <begin position="17"/>
        <end position="139"/>
    </location>
</feature>
<feature type="signal peptide" evidence="1">
    <location>
        <begin position="1"/>
        <end position="16"/>
    </location>
</feature>
<keyword evidence="1" id="KW-0732">Signal</keyword>
<sequence length="139" mass="15954">MRELTILALILDAAVVFKMVQITATVSEKVELVMGFSSLGGKRRIKIMNWGRRVRRGGIAVSAVSVHQGEALEWCCCGSSPKPRQLFWRLKSRLKQHMRWERRAIQFSYDPESYSQNFDDGCSSDHLSFHTYSLKSRSN</sequence>
<evidence type="ECO:0000313" key="3">
    <source>
        <dbReference type="Proteomes" id="UP001419268"/>
    </source>
</evidence>
<keyword evidence="3" id="KW-1185">Reference proteome</keyword>
<evidence type="ECO:0000313" key="2">
    <source>
        <dbReference type="EMBL" id="KAK9082870.1"/>
    </source>
</evidence>
<reference evidence="2 3" key="1">
    <citation type="submission" date="2024-01" db="EMBL/GenBank/DDBJ databases">
        <title>Genome assemblies of Stephania.</title>
        <authorList>
            <person name="Yang L."/>
        </authorList>
    </citation>
    <scope>NUCLEOTIDE SEQUENCE [LARGE SCALE GENOMIC DNA]</scope>
    <source>
        <strain evidence="2">JXDWG</strain>
        <tissue evidence="2">Leaf</tissue>
    </source>
</reference>
<dbReference type="Proteomes" id="UP001419268">
    <property type="component" value="Unassembled WGS sequence"/>
</dbReference>
<evidence type="ECO:0000256" key="1">
    <source>
        <dbReference type="SAM" id="SignalP"/>
    </source>
</evidence>
<gene>
    <name evidence="2" type="ORF">Scep_029341</name>
</gene>
<protein>
    <submittedName>
        <fullName evidence="2">Uncharacterized protein</fullName>
    </submittedName>
</protein>
<proteinExistence type="predicted"/>
<organism evidence="2 3">
    <name type="scientific">Stephania cephalantha</name>
    <dbReference type="NCBI Taxonomy" id="152367"/>
    <lineage>
        <taxon>Eukaryota</taxon>
        <taxon>Viridiplantae</taxon>
        <taxon>Streptophyta</taxon>
        <taxon>Embryophyta</taxon>
        <taxon>Tracheophyta</taxon>
        <taxon>Spermatophyta</taxon>
        <taxon>Magnoliopsida</taxon>
        <taxon>Ranunculales</taxon>
        <taxon>Menispermaceae</taxon>
        <taxon>Menispermoideae</taxon>
        <taxon>Cissampelideae</taxon>
        <taxon>Stephania</taxon>
    </lineage>
</organism>
<name>A0AAP0DXG6_9MAGN</name>
<dbReference type="PANTHER" id="PTHR34538:SF4">
    <property type="entry name" value="EXPRESSED PROTEIN"/>
    <property type="match status" value="1"/>
</dbReference>